<protein>
    <recommendedName>
        <fullName evidence="9">Fibronectin type-II domain-containing protein</fullName>
    </recommendedName>
</protein>
<keyword evidence="8" id="KW-0732">Signal</keyword>
<evidence type="ECO:0000256" key="5">
    <source>
        <dbReference type="ARBA" id="ARBA00023157"/>
    </source>
</evidence>
<dbReference type="GeneTree" id="ENSGT01000000214845"/>
<dbReference type="InParanoid" id="A0A7N5P3I4"/>
<dbReference type="PROSITE" id="PS51092">
    <property type="entry name" value="FN2_2"/>
    <property type="match status" value="2"/>
</dbReference>
<dbReference type="SUPFAM" id="SSF57440">
    <property type="entry name" value="Kringle-like"/>
    <property type="match status" value="2"/>
</dbReference>
<keyword evidence="6" id="KW-0278">Fertilization</keyword>
<keyword evidence="11" id="KW-1185">Reference proteome</keyword>
<dbReference type="Pfam" id="PF00040">
    <property type="entry name" value="fn2"/>
    <property type="match status" value="2"/>
</dbReference>
<comment type="similarity">
    <text evidence="2">Belongs to the seminal plasma protein family.</text>
</comment>
<keyword evidence="5 7" id="KW-1015">Disulfide bond</keyword>
<dbReference type="GO" id="GO:0048240">
    <property type="term" value="P:sperm capacitation"/>
    <property type="evidence" value="ECO:0007669"/>
    <property type="project" value="TreeGrafter"/>
</dbReference>
<accession>A0A7N5P3I4</accession>
<proteinExistence type="inferred from homology"/>
<dbReference type="Gene3D" id="2.10.10.10">
    <property type="entry name" value="Fibronectin, type II, collagen-binding"/>
    <property type="match status" value="2"/>
</dbReference>
<feature type="domain" description="Fibronectin type-II" evidence="9">
    <location>
        <begin position="35"/>
        <end position="83"/>
    </location>
</feature>
<evidence type="ECO:0000256" key="4">
    <source>
        <dbReference type="ARBA" id="ARBA00022737"/>
    </source>
</evidence>
<keyword evidence="4" id="KW-0677">Repeat</keyword>
<feature type="disulfide bond" evidence="7">
    <location>
        <begin position="54"/>
        <end position="81"/>
    </location>
</feature>
<feature type="disulfide bond" evidence="7">
    <location>
        <begin position="103"/>
        <end position="130"/>
    </location>
</feature>
<dbReference type="AlphaFoldDB" id="A0A7N5P3I4"/>
<organism evidence="10 11">
    <name type="scientific">Ailuropoda melanoleuca</name>
    <name type="common">Giant panda</name>
    <dbReference type="NCBI Taxonomy" id="9646"/>
    <lineage>
        <taxon>Eukaryota</taxon>
        <taxon>Metazoa</taxon>
        <taxon>Chordata</taxon>
        <taxon>Craniata</taxon>
        <taxon>Vertebrata</taxon>
        <taxon>Euteleostomi</taxon>
        <taxon>Mammalia</taxon>
        <taxon>Eutheria</taxon>
        <taxon>Laurasiatheria</taxon>
        <taxon>Carnivora</taxon>
        <taxon>Caniformia</taxon>
        <taxon>Ursidae</taxon>
        <taxon>Ailuropoda</taxon>
    </lineage>
</organism>
<evidence type="ECO:0000256" key="3">
    <source>
        <dbReference type="ARBA" id="ARBA00022525"/>
    </source>
</evidence>
<evidence type="ECO:0000313" key="11">
    <source>
        <dbReference type="Proteomes" id="UP000008912"/>
    </source>
</evidence>
<dbReference type="PRINTS" id="PR00013">
    <property type="entry name" value="FNTYPEII"/>
</dbReference>
<evidence type="ECO:0000259" key="9">
    <source>
        <dbReference type="PROSITE" id="PS51092"/>
    </source>
</evidence>
<feature type="signal peptide" evidence="8">
    <location>
        <begin position="1"/>
        <end position="26"/>
    </location>
</feature>
<reference evidence="10" key="2">
    <citation type="submission" date="2025-08" db="UniProtKB">
        <authorList>
            <consortium name="Ensembl"/>
        </authorList>
    </citation>
    <scope>IDENTIFICATION</scope>
</reference>
<evidence type="ECO:0000256" key="8">
    <source>
        <dbReference type="SAM" id="SignalP"/>
    </source>
</evidence>
<dbReference type="InterPro" id="IPR013806">
    <property type="entry name" value="Kringle-like"/>
</dbReference>
<dbReference type="SMART" id="SM00059">
    <property type="entry name" value="FN2"/>
    <property type="match status" value="2"/>
</dbReference>
<feature type="domain" description="Fibronectin type-II" evidence="9">
    <location>
        <begin position="84"/>
        <end position="130"/>
    </location>
</feature>
<dbReference type="Proteomes" id="UP000008912">
    <property type="component" value="Unassembled WGS sequence"/>
</dbReference>
<evidence type="ECO:0000256" key="1">
    <source>
        <dbReference type="ARBA" id="ARBA00004613"/>
    </source>
</evidence>
<feature type="disulfide bond" evidence="7">
    <location>
        <begin position="40"/>
        <end position="66"/>
    </location>
</feature>
<evidence type="ECO:0000256" key="7">
    <source>
        <dbReference type="PROSITE-ProRule" id="PRU00479"/>
    </source>
</evidence>
<dbReference type="Ensembl" id="ENSAMET00000045777.1">
    <property type="protein sequence ID" value="ENSAMEP00000030477.1"/>
    <property type="gene ID" value="ENSAMEG00000026737.1"/>
</dbReference>
<dbReference type="CDD" id="cd00062">
    <property type="entry name" value="FN2"/>
    <property type="match status" value="2"/>
</dbReference>
<dbReference type="InterPro" id="IPR036943">
    <property type="entry name" value="FN_type2_sf"/>
</dbReference>
<dbReference type="PANTHER" id="PTHR22918">
    <property type="entry name" value="SEMINAL PLASMA PROTEIN"/>
    <property type="match status" value="1"/>
</dbReference>
<feature type="disulfide bond" evidence="7">
    <location>
        <begin position="89"/>
        <end position="115"/>
    </location>
</feature>
<reference evidence="10 11" key="1">
    <citation type="journal article" date="2010" name="Nature">
        <title>The sequence and de novo assembly of the giant panda genome.</title>
        <authorList>
            <person name="Li R."/>
            <person name="Fan W."/>
            <person name="Tian G."/>
            <person name="Zhu H."/>
            <person name="He L."/>
            <person name="Cai J."/>
            <person name="Huang Q."/>
            <person name="Cai Q."/>
            <person name="Li B."/>
            <person name="Bai Y."/>
            <person name="Zhang Z."/>
            <person name="Zhang Y."/>
            <person name="Wang W."/>
            <person name="Li J."/>
            <person name="Wei F."/>
            <person name="Li H."/>
            <person name="Jian M."/>
            <person name="Li J."/>
            <person name="Zhang Z."/>
            <person name="Nielsen R."/>
            <person name="Li D."/>
            <person name="Gu W."/>
            <person name="Yang Z."/>
            <person name="Xuan Z."/>
            <person name="Ryder O.A."/>
            <person name="Leung F.C."/>
            <person name="Zhou Y."/>
            <person name="Cao J."/>
            <person name="Sun X."/>
            <person name="Fu Y."/>
            <person name="Fang X."/>
            <person name="Guo X."/>
            <person name="Wang B."/>
            <person name="Hou R."/>
            <person name="Shen F."/>
            <person name="Mu B."/>
            <person name="Ni P."/>
            <person name="Lin R."/>
            <person name="Qian W."/>
            <person name="Wang G."/>
            <person name="Yu C."/>
            <person name="Nie W."/>
            <person name="Wang J."/>
            <person name="Wu Z."/>
            <person name="Liang H."/>
            <person name="Min J."/>
            <person name="Wu Q."/>
            <person name="Cheng S."/>
            <person name="Ruan J."/>
            <person name="Wang M."/>
            <person name="Shi Z."/>
            <person name="Wen M."/>
            <person name="Liu B."/>
            <person name="Ren X."/>
            <person name="Zheng H."/>
            <person name="Dong D."/>
            <person name="Cook K."/>
            <person name="Shan G."/>
            <person name="Zhang H."/>
            <person name="Kosiol C."/>
            <person name="Xie X."/>
            <person name="Lu Z."/>
            <person name="Zheng H."/>
            <person name="Li Y."/>
            <person name="Steiner C.C."/>
            <person name="Lam T.T."/>
            <person name="Lin S."/>
            <person name="Zhang Q."/>
            <person name="Li G."/>
            <person name="Tian J."/>
            <person name="Gong T."/>
            <person name="Liu H."/>
            <person name="Zhang D."/>
            <person name="Fang L."/>
            <person name="Ye C."/>
            <person name="Zhang J."/>
            <person name="Hu W."/>
            <person name="Xu A."/>
            <person name="Ren Y."/>
            <person name="Zhang G."/>
            <person name="Bruford M.W."/>
            <person name="Li Q."/>
            <person name="Ma L."/>
            <person name="Guo Y."/>
            <person name="An N."/>
            <person name="Hu Y."/>
            <person name="Zheng Y."/>
            <person name="Shi Y."/>
            <person name="Li Z."/>
            <person name="Liu Q."/>
            <person name="Chen Y."/>
            <person name="Zhao J."/>
            <person name="Qu N."/>
            <person name="Zhao S."/>
            <person name="Tian F."/>
            <person name="Wang X."/>
            <person name="Wang H."/>
            <person name="Xu L."/>
            <person name="Liu X."/>
            <person name="Vinar T."/>
            <person name="Wang Y."/>
            <person name="Lam T.W."/>
            <person name="Yiu S.M."/>
            <person name="Liu S."/>
            <person name="Zhang H."/>
            <person name="Li D."/>
            <person name="Huang Y."/>
            <person name="Wang X."/>
            <person name="Yang G."/>
            <person name="Jiang Z."/>
            <person name="Wang J."/>
            <person name="Qin N."/>
            <person name="Li L."/>
            <person name="Li J."/>
            <person name="Bolund L."/>
            <person name="Kristiansen K."/>
            <person name="Wong G.K."/>
            <person name="Olson M."/>
            <person name="Zhang X."/>
            <person name="Li S."/>
            <person name="Yang H."/>
            <person name="Wang J."/>
            <person name="Wang J."/>
        </authorList>
    </citation>
    <scope>NUCLEOTIDE SEQUENCE [LARGE SCALE GENOMIC DNA]</scope>
</reference>
<dbReference type="GO" id="GO:0009986">
    <property type="term" value="C:cell surface"/>
    <property type="evidence" value="ECO:0007669"/>
    <property type="project" value="TreeGrafter"/>
</dbReference>
<feature type="chain" id="PRO_5031392826" description="Fibronectin type-II domain-containing protein" evidence="8">
    <location>
        <begin position="27"/>
        <end position="130"/>
    </location>
</feature>
<dbReference type="FunFam" id="2.10.10.10:FF:000003">
    <property type="entry name" value="binder of sperm protein homolog 1"/>
    <property type="match status" value="2"/>
</dbReference>
<evidence type="ECO:0000313" key="10">
    <source>
        <dbReference type="Ensembl" id="ENSAMEP00000030477.1"/>
    </source>
</evidence>
<name>A0A7N5P3I4_AILME</name>
<sequence length="130" mass="15057">MAFSVTFLTYTWVFTALFVGIEWSYCADIRLDANYPIGPCKFPFIFENKLYSACTTDGRYDGQLWCSLSSNFDNEPRWTYCEPSDPAPCNFPFTYRNKSYYSCTKDGSVDGQLWCATTSNYDRDSKWKAC</sequence>
<dbReference type="GO" id="GO:0008201">
    <property type="term" value="F:heparin binding"/>
    <property type="evidence" value="ECO:0007669"/>
    <property type="project" value="TreeGrafter"/>
</dbReference>
<dbReference type="InterPro" id="IPR051666">
    <property type="entry name" value="SP_Capacitation_Regulator"/>
</dbReference>
<evidence type="ECO:0000256" key="2">
    <source>
        <dbReference type="ARBA" id="ARBA00010011"/>
    </source>
</evidence>
<comment type="subcellular location">
    <subcellularLocation>
        <location evidence="1">Secreted</location>
    </subcellularLocation>
</comment>
<dbReference type="PANTHER" id="PTHR22918:SF1">
    <property type="entry name" value="FIBRONECTIN TYPE-II DOMAIN-CONTAINING PROTEIN"/>
    <property type="match status" value="1"/>
</dbReference>
<evidence type="ECO:0000256" key="6">
    <source>
        <dbReference type="ARBA" id="ARBA00023279"/>
    </source>
</evidence>
<keyword evidence="3" id="KW-0964">Secreted</keyword>
<reference evidence="10" key="3">
    <citation type="submission" date="2025-09" db="UniProtKB">
        <authorList>
            <consortium name="Ensembl"/>
        </authorList>
    </citation>
    <scope>IDENTIFICATION</scope>
</reference>
<dbReference type="InterPro" id="IPR000562">
    <property type="entry name" value="FN_type2_dom"/>
</dbReference>
<dbReference type="GO" id="GO:0005576">
    <property type="term" value="C:extracellular region"/>
    <property type="evidence" value="ECO:0007669"/>
    <property type="project" value="UniProtKB-SubCell"/>
</dbReference>